<dbReference type="InterPro" id="IPR006076">
    <property type="entry name" value="FAD-dep_OxRdtase"/>
</dbReference>
<name>A0A7K1FQU2_9ACTN</name>
<dbReference type="GO" id="GO:0005737">
    <property type="term" value="C:cytoplasm"/>
    <property type="evidence" value="ECO:0007669"/>
    <property type="project" value="TreeGrafter"/>
</dbReference>
<dbReference type="GO" id="GO:0016491">
    <property type="term" value="F:oxidoreductase activity"/>
    <property type="evidence" value="ECO:0007669"/>
    <property type="project" value="UniProtKB-KW"/>
</dbReference>
<evidence type="ECO:0000313" key="4">
    <source>
        <dbReference type="Proteomes" id="UP000460221"/>
    </source>
</evidence>
<dbReference type="PANTHER" id="PTHR13847">
    <property type="entry name" value="SARCOSINE DEHYDROGENASE-RELATED"/>
    <property type="match status" value="1"/>
</dbReference>
<dbReference type="Proteomes" id="UP000460221">
    <property type="component" value="Unassembled WGS sequence"/>
</dbReference>
<protein>
    <submittedName>
        <fullName evidence="3">FAD-dependent oxidoreductase</fullName>
    </submittedName>
</protein>
<organism evidence="3 4">
    <name type="scientific">Nakamurella alba</name>
    <dbReference type="NCBI Taxonomy" id="2665158"/>
    <lineage>
        <taxon>Bacteria</taxon>
        <taxon>Bacillati</taxon>
        <taxon>Actinomycetota</taxon>
        <taxon>Actinomycetes</taxon>
        <taxon>Nakamurellales</taxon>
        <taxon>Nakamurellaceae</taxon>
        <taxon>Nakamurella</taxon>
    </lineage>
</organism>
<keyword evidence="4" id="KW-1185">Reference proteome</keyword>
<feature type="domain" description="FAD dependent oxidoreductase" evidence="2">
    <location>
        <begin position="11"/>
        <end position="359"/>
    </location>
</feature>
<reference evidence="3 4" key="1">
    <citation type="submission" date="2019-11" db="EMBL/GenBank/DDBJ databases">
        <authorList>
            <person name="Jiang L.-Q."/>
        </authorList>
    </citation>
    <scope>NUCLEOTIDE SEQUENCE [LARGE SCALE GENOMIC DNA]</scope>
    <source>
        <strain evidence="3 4">YIM 132087</strain>
    </source>
</reference>
<dbReference type="Gene3D" id="3.50.50.60">
    <property type="entry name" value="FAD/NAD(P)-binding domain"/>
    <property type="match status" value="1"/>
</dbReference>
<dbReference type="AlphaFoldDB" id="A0A7K1FQU2"/>
<keyword evidence="1" id="KW-0560">Oxidoreductase</keyword>
<comment type="caution">
    <text evidence="3">The sequence shown here is derived from an EMBL/GenBank/DDBJ whole genome shotgun (WGS) entry which is preliminary data.</text>
</comment>
<evidence type="ECO:0000256" key="1">
    <source>
        <dbReference type="ARBA" id="ARBA00023002"/>
    </source>
</evidence>
<gene>
    <name evidence="3" type="ORF">GIS00_21110</name>
</gene>
<dbReference type="EMBL" id="WLYK01000009">
    <property type="protein sequence ID" value="MTD16440.1"/>
    <property type="molecule type" value="Genomic_DNA"/>
</dbReference>
<proteinExistence type="predicted"/>
<sequence>MSVTALPTRVDVAVIGGGVMGTSIAARLAENGASVALLEKQTLGCGSSAKPIGGFRAQFSDETNIALGLRSLTEHLLPFRRRYGVDIDLVQCGYLFLLTDEQQVEGYAAAAALQRSMGVDSAVVDPAEVHRLNPYVPAGSVLAGQFSPMAGHLRPAGMIRGFADLARRHGATMHEYTPVSGITAAADGEALLHTPAGEMRAGAVVIAAGAWSGEVGALAGIDLPVRPLRRQLAFTAPGAAGTPPLIPFTLDAATTGYFHNVGPDRLLFGFADQAEPEGFGTDWDEGWLAGFRAFAAERAPELAAMPVESGWAGLYEMTPDRNAVIGEATGGAFRTLYAAGFSGHGVLQSPAVGEVVADLYAGRAPFTDVSRFSADRFSGGGAGLAHELAVI</sequence>
<evidence type="ECO:0000259" key="2">
    <source>
        <dbReference type="Pfam" id="PF01266"/>
    </source>
</evidence>
<dbReference type="SUPFAM" id="SSF51905">
    <property type="entry name" value="FAD/NAD(P)-binding domain"/>
    <property type="match status" value="1"/>
</dbReference>
<accession>A0A7K1FQU2</accession>
<dbReference type="PANTHER" id="PTHR13847:SF287">
    <property type="entry name" value="FAD-DEPENDENT OXIDOREDUCTASE DOMAIN-CONTAINING PROTEIN 1"/>
    <property type="match status" value="1"/>
</dbReference>
<evidence type="ECO:0000313" key="3">
    <source>
        <dbReference type="EMBL" id="MTD16440.1"/>
    </source>
</evidence>
<dbReference type="InterPro" id="IPR036188">
    <property type="entry name" value="FAD/NAD-bd_sf"/>
</dbReference>
<dbReference type="Pfam" id="PF01266">
    <property type="entry name" value="DAO"/>
    <property type="match status" value="1"/>
</dbReference>
<dbReference type="Gene3D" id="3.30.9.10">
    <property type="entry name" value="D-Amino Acid Oxidase, subunit A, domain 2"/>
    <property type="match status" value="1"/>
</dbReference>